<dbReference type="AlphaFoldDB" id="A0A6A5X6N6"/>
<accession>A0A6A5X6N6</accession>
<gene>
    <name evidence="1" type="ORF">BU24DRAFT_96958</name>
</gene>
<proteinExistence type="predicted"/>
<dbReference type="EMBL" id="ML978083">
    <property type="protein sequence ID" value="KAF2008444.1"/>
    <property type="molecule type" value="Genomic_DNA"/>
</dbReference>
<name>A0A6A5X6N6_9PLEO</name>
<evidence type="ECO:0000313" key="2">
    <source>
        <dbReference type="Proteomes" id="UP000799778"/>
    </source>
</evidence>
<keyword evidence="2" id="KW-1185">Reference proteome</keyword>
<evidence type="ECO:0000313" key="1">
    <source>
        <dbReference type="EMBL" id="KAF2008444.1"/>
    </source>
</evidence>
<reference evidence="1" key="1">
    <citation type="journal article" date="2020" name="Stud. Mycol.">
        <title>101 Dothideomycetes genomes: a test case for predicting lifestyles and emergence of pathogens.</title>
        <authorList>
            <person name="Haridas S."/>
            <person name="Albert R."/>
            <person name="Binder M."/>
            <person name="Bloem J."/>
            <person name="Labutti K."/>
            <person name="Salamov A."/>
            <person name="Andreopoulos B."/>
            <person name="Baker S."/>
            <person name="Barry K."/>
            <person name="Bills G."/>
            <person name="Bluhm B."/>
            <person name="Cannon C."/>
            <person name="Castanera R."/>
            <person name="Culley D."/>
            <person name="Daum C."/>
            <person name="Ezra D."/>
            <person name="Gonzalez J."/>
            <person name="Henrissat B."/>
            <person name="Kuo A."/>
            <person name="Liang C."/>
            <person name="Lipzen A."/>
            <person name="Lutzoni F."/>
            <person name="Magnuson J."/>
            <person name="Mondo S."/>
            <person name="Nolan M."/>
            <person name="Ohm R."/>
            <person name="Pangilinan J."/>
            <person name="Park H.-J."/>
            <person name="Ramirez L."/>
            <person name="Alfaro M."/>
            <person name="Sun H."/>
            <person name="Tritt A."/>
            <person name="Yoshinaga Y."/>
            <person name="Zwiers L.-H."/>
            <person name="Turgeon B."/>
            <person name="Goodwin S."/>
            <person name="Spatafora J."/>
            <person name="Crous P."/>
            <person name="Grigoriev I."/>
        </authorList>
    </citation>
    <scope>NUCLEOTIDE SEQUENCE</scope>
    <source>
        <strain evidence="1">CBS 175.79</strain>
    </source>
</reference>
<protein>
    <submittedName>
        <fullName evidence="1">Uncharacterized protein</fullName>
    </submittedName>
</protein>
<dbReference type="Proteomes" id="UP000799778">
    <property type="component" value="Unassembled WGS sequence"/>
</dbReference>
<sequence length="54" mass="6326">MFKTTHFGNASLDWIDSFQSKSSLRNISSRNFISKFHRYICYVGHLCIPTLLMI</sequence>
<dbReference type="RefSeq" id="XP_033376783.1">
    <property type="nucleotide sequence ID" value="XM_033534846.1"/>
</dbReference>
<organism evidence="1 2">
    <name type="scientific">Aaosphaeria arxii CBS 175.79</name>
    <dbReference type="NCBI Taxonomy" id="1450172"/>
    <lineage>
        <taxon>Eukaryota</taxon>
        <taxon>Fungi</taxon>
        <taxon>Dikarya</taxon>
        <taxon>Ascomycota</taxon>
        <taxon>Pezizomycotina</taxon>
        <taxon>Dothideomycetes</taxon>
        <taxon>Pleosporomycetidae</taxon>
        <taxon>Pleosporales</taxon>
        <taxon>Pleosporales incertae sedis</taxon>
        <taxon>Aaosphaeria</taxon>
    </lineage>
</organism>
<dbReference type="GeneID" id="54292243"/>